<dbReference type="InterPro" id="IPR003439">
    <property type="entry name" value="ABC_transporter-like_ATP-bd"/>
</dbReference>
<feature type="transmembrane region" description="Helical" evidence="9">
    <location>
        <begin position="550"/>
        <end position="568"/>
    </location>
</feature>
<dbReference type="GO" id="GO:0005886">
    <property type="term" value="C:plasma membrane"/>
    <property type="evidence" value="ECO:0000318"/>
    <property type="project" value="GO_Central"/>
</dbReference>
<dbReference type="InterPro" id="IPR013525">
    <property type="entry name" value="ABC2_TM"/>
</dbReference>
<dbReference type="GO" id="GO:0042626">
    <property type="term" value="F:ATPase-coupled transmembrane transporter activity"/>
    <property type="evidence" value="ECO:0000318"/>
    <property type="project" value="GO_Central"/>
</dbReference>
<evidence type="ECO:0000256" key="2">
    <source>
        <dbReference type="ARBA" id="ARBA00005814"/>
    </source>
</evidence>
<evidence type="ECO:0000313" key="11">
    <source>
        <dbReference type="EMBL" id="KMZ62048.1"/>
    </source>
</evidence>
<dbReference type="SMART" id="SM00382">
    <property type="entry name" value="AAA"/>
    <property type="match status" value="1"/>
</dbReference>
<dbReference type="InterPro" id="IPR017871">
    <property type="entry name" value="ABC_transporter-like_CS"/>
</dbReference>
<evidence type="ECO:0000256" key="8">
    <source>
        <dbReference type="ARBA" id="ARBA00023136"/>
    </source>
</evidence>
<dbReference type="Gene3D" id="3.40.50.300">
    <property type="entry name" value="P-loop containing nucleotide triphosphate hydrolases"/>
    <property type="match status" value="1"/>
</dbReference>
<dbReference type="Proteomes" id="UP000036987">
    <property type="component" value="Unassembled WGS sequence"/>
</dbReference>
<sequence>MSSGDQFHFAPTAVDVGASSLELHRQPRSLPLAPIIYPVTLKFEEVVYKVKINGRVSDGLFSSGTGREKEKIILNGISGVVCPGELLAMLGPSGSGKTTLLSAIGGRLQARTRKSTFSGKISYNGQPFSGPMRRRTGFVTQDDVLYAHLTVRETLVFTALLRLPSSSNNSNGLTHLEKVAHAESVIAELGLSRVANSMVGGGAFFRGISGGEKKRLSIGLEMLVNPSLLLLDEPTSGLDSTTAQRIVTTLKRLANGNRTVITTIHQPSSRLYHMFDKVILLSEGSPIYNGLGSAALDYFASIGLSTSVNVNPSDLMLDLANGIAPDDSKYAEEQDTVEQLPVRNLLVSAYDENIATRLKAELCMVDLSTANNRMDIPKKEQNKWSTSWWVQFCVLFSRGLKERRYEAFNKLRIFQVISVAILAGLLWWHTPSSHIQDRTSLLFFFSVFWGFYPLYNAVFTFPLERSMLIKERTSGMYRLSSYFIARTAGDLPMEFALPTAFVVIIYWMGGLKPDPMTFFLTIVIVLYSVLVAQSLGLAIGAILMDVKQATTLASVTTLIFLVAGGYYVQHIPPFISWFKYFSYSYYCYKLLIGIHFHENDIYECSKGVMCRVSDFPAVSSVGLDHMWLDVFVMAFMLMAYRLLAYMALNRVIPK</sequence>
<dbReference type="SUPFAM" id="SSF52540">
    <property type="entry name" value="P-loop containing nucleoside triphosphate hydrolases"/>
    <property type="match status" value="1"/>
</dbReference>
<feature type="transmembrane region" description="Helical" evidence="9">
    <location>
        <begin position="483"/>
        <end position="507"/>
    </location>
</feature>
<accession>A0A0K9NZ94</accession>
<evidence type="ECO:0000256" key="7">
    <source>
        <dbReference type="ARBA" id="ARBA00022989"/>
    </source>
</evidence>
<feature type="transmembrane region" description="Helical" evidence="9">
    <location>
        <begin position="441"/>
        <end position="463"/>
    </location>
</feature>
<reference evidence="12" key="1">
    <citation type="journal article" date="2016" name="Nature">
        <title>The genome of the seagrass Zostera marina reveals angiosperm adaptation to the sea.</title>
        <authorList>
            <person name="Olsen J.L."/>
            <person name="Rouze P."/>
            <person name="Verhelst B."/>
            <person name="Lin Y.-C."/>
            <person name="Bayer T."/>
            <person name="Collen J."/>
            <person name="Dattolo E."/>
            <person name="De Paoli E."/>
            <person name="Dittami S."/>
            <person name="Maumus F."/>
            <person name="Michel G."/>
            <person name="Kersting A."/>
            <person name="Lauritano C."/>
            <person name="Lohaus R."/>
            <person name="Toepel M."/>
            <person name="Tonon T."/>
            <person name="Vanneste K."/>
            <person name="Amirebrahimi M."/>
            <person name="Brakel J."/>
            <person name="Bostroem C."/>
            <person name="Chovatia M."/>
            <person name="Grimwood J."/>
            <person name="Jenkins J.W."/>
            <person name="Jueterbock A."/>
            <person name="Mraz A."/>
            <person name="Stam W.T."/>
            <person name="Tice H."/>
            <person name="Bornberg-Bauer E."/>
            <person name="Green P.J."/>
            <person name="Pearson G.A."/>
            <person name="Procaccini G."/>
            <person name="Duarte C.M."/>
            <person name="Schmutz J."/>
            <person name="Reusch T.B.H."/>
            <person name="Van de Peer Y."/>
        </authorList>
    </citation>
    <scope>NUCLEOTIDE SEQUENCE [LARGE SCALE GENOMIC DNA]</scope>
    <source>
        <strain evidence="12">cv. Finnish</strain>
    </source>
</reference>
<gene>
    <name evidence="11" type="ORF">ZOSMA_49G01170</name>
</gene>
<evidence type="ECO:0000256" key="6">
    <source>
        <dbReference type="ARBA" id="ARBA00022840"/>
    </source>
</evidence>
<dbReference type="InterPro" id="IPR043926">
    <property type="entry name" value="ABCG_dom"/>
</dbReference>
<dbReference type="InterPro" id="IPR027417">
    <property type="entry name" value="P-loop_NTPase"/>
</dbReference>
<comment type="subcellular location">
    <subcellularLocation>
        <location evidence="1">Membrane</location>
        <topology evidence="1">Multi-pass membrane protein</topology>
    </subcellularLocation>
</comment>
<feature type="domain" description="ABC transporter" evidence="10">
    <location>
        <begin position="41"/>
        <end position="308"/>
    </location>
</feature>
<evidence type="ECO:0000256" key="1">
    <source>
        <dbReference type="ARBA" id="ARBA00004141"/>
    </source>
</evidence>
<dbReference type="GO" id="GO:0055085">
    <property type="term" value="P:transmembrane transport"/>
    <property type="evidence" value="ECO:0000318"/>
    <property type="project" value="GO_Central"/>
</dbReference>
<keyword evidence="8 9" id="KW-0472">Membrane</keyword>
<keyword evidence="12" id="KW-1185">Reference proteome</keyword>
<evidence type="ECO:0000256" key="5">
    <source>
        <dbReference type="ARBA" id="ARBA00022741"/>
    </source>
</evidence>
<dbReference type="Pfam" id="PF01061">
    <property type="entry name" value="ABC2_membrane"/>
    <property type="match status" value="1"/>
</dbReference>
<feature type="transmembrane region" description="Helical" evidence="9">
    <location>
        <begin position="411"/>
        <end position="429"/>
    </location>
</feature>
<comment type="similarity">
    <text evidence="2">Belongs to the ABC transporter superfamily. ABCG family. Eye pigment precursor importer (TC 3.A.1.204) subfamily.</text>
</comment>
<dbReference type="FunFam" id="3.40.50.300:FF:000337">
    <property type="entry name" value="ABC transporter G family member 22"/>
    <property type="match status" value="1"/>
</dbReference>
<evidence type="ECO:0000259" key="10">
    <source>
        <dbReference type="PROSITE" id="PS50893"/>
    </source>
</evidence>
<keyword evidence="7 9" id="KW-1133">Transmembrane helix</keyword>
<dbReference type="PANTHER" id="PTHR48041">
    <property type="entry name" value="ABC TRANSPORTER G FAMILY MEMBER 28"/>
    <property type="match status" value="1"/>
</dbReference>
<dbReference type="OMA" id="WIDVCIM"/>
<keyword evidence="3" id="KW-0813">Transport</keyword>
<comment type="caution">
    <text evidence="11">The sequence shown here is derived from an EMBL/GenBank/DDBJ whole genome shotgun (WGS) entry which is preliminary data.</text>
</comment>
<evidence type="ECO:0000256" key="3">
    <source>
        <dbReference type="ARBA" id="ARBA00022448"/>
    </source>
</evidence>
<evidence type="ECO:0000256" key="9">
    <source>
        <dbReference type="SAM" id="Phobius"/>
    </source>
</evidence>
<evidence type="ECO:0000313" key="12">
    <source>
        <dbReference type="Proteomes" id="UP000036987"/>
    </source>
</evidence>
<dbReference type="EMBL" id="LFYR01001429">
    <property type="protein sequence ID" value="KMZ62048.1"/>
    <property type="molecule type" value="Genomic_DNA"/>
</dbReference>
<dbReference type="Pfam" id="PF00005">
    <property type="entry name" value="ABC_tran"/>
    <property type="match status" value="1"/>
</dbReference>
<dbReference type="PROSITE" id="PS50893">
    <property type="entry name" value="ABC_TRANSPORTER_2"/>
    <property type="match status" value="1"/>
</dbReference>
<dbReference type="Pfam" id="PF19055">
    <property type="entry name" value="ABC2_membrane_7"/>
    <property type="match status" value="1"/>
</dbReference>
<protein>
    <submittedName>
        <fullName evidence="11">ABC transporter G family member 14</fullName>
    </submittedName>
</protein>
<dbReference type="InterPro" id="IPR003593">
    <property type="entry name" value="AAA+_ATPase"/>
</dbReference>
<dbReference type="GO" id="GO:0140359">
    <property type="term" value="F:ABC-type transporter activity"/>
    <property type="evidence" value="ECO:0007669"/>
    <property type="project" value="InterPro"/>
</dbReference>
<organism evidence="11 12">
    <name type="scientific">Zostera marina</name>
    <name type="common">Eelgrass</name>
    <dbReference type="NCBI Taxonomy" id="29655"/>
    <lineage>
        <taxon>Eukaryota</taxon>
        <taxon>Viridiplantae</taxon>
        <taxon>Streptophyta</taxon>
        <taxon>Embryophyta</taxon>
        <taxon>Tracheophyta</taxon>
        <taxon>Spermatophyta</taxon>
        <taxon>Magnoliopsida</taxon>
        <taxon>Liliopsida</taxon>
        <taxon>Zosteraceae</taxon>
        <taxon>Zostera</taxon>
    </lineage>
</organism>
<dbReference type="STRING" id="29655.A0A0K9NZ94"/>
<keyword evidence="6" id="KW-0067">ATP-binding</keyword>
<dbReference type="GO" id="GO:0016887">
    <property type="term" value="F:ATP hydrolysis activity"/>
    <property type="evidence" value="ECO:0007669"/>
    <property type="project" value="InterPro"/>
</dbReference>
<dbReference type="GO" id="GO:0005524">
    <property type="term" value="F:ATP binding"/>
    <property type="evidence" value="ECO:0007669"/>
    <property type="project" value="UniProtKB-KW"/>
</dbReference>
<keyword evidence="5" id="KW-0547">Nucleotide-binding</keyword>
<dbReference type="PANTHER" id="PTHR48041:SF111">
    <property type="entry name" value="ABC TRANSPORTER G FAMILY MEMBER 14"/>
    <property type="match status" value="1"/>
</dbReference>
<name>A0A0K9NZ94_ZOSMR</name>
<keyword evidence="4 9" id="KW-0812">Transmembrane</keyword>
<feature type="transmembrane region" description="Helical" evidence="9">
    <location>
        <begin position="626"/>
        <end position="648"/>
    </location>
</feature>
<proteinExistence type="inferred from homology"/>
<feature type="transmembrane region" description="Helical" evidence="9">
    <location>
        <begin position="519"/>
        <end position="543"/>
    </location>
</feature>
<evidence type="ECO:0000256" key="4">
    <source>
        <dbReference type="ARBA" id="ARBA00022692"/>
    </source>
</evidence>
<dbReference type="InterPro" id="IPR050352">
    <property type="entry name" value="ABCG_transporters"/>
</dbReference>
<dbReference type="PROSITE" id="PS00211">
    <property type="entry name" value="ABC_TRANSPORTER_1"/>
    <property type="match status" value="1"/>
</dbReference>
<dbReference type="OrthoDB" id="66620at2759"/>
<dbReference type="AlphaFoldDB" id="A0A0K9NZ94"/>